<keyword evidence="3" id="KW-1185">Reference proteome</keyword>
<name>A0AAP0RRS9_LIQFO</name>
<dbReference type="EMBL" id="JBBPBK010000006">
    <property type="protein sequence ID" value="KAK9282958.1"/>
    <property type="molecule type" value="Genomic_DNA"/>
</dbReference>
<reference evidence="2 3" key="1">
    <citation type="journal article" date="2024" name="Plant J.">
        <title>Genome sequences and population genomics reveal climatic adaptation and genomic divergence between two closely related sweetgum species.</title>
        <authorList>
            <person name="Xu W.Q."/>
            <person name="Ren C.Q."/>
            <person name="Zhang X.Y."/>
            <person name="Comes H.P."/>
            <person name="Liu X.H."/>
            <person name="Li Y.G."/>
            <person name="Kettle C.J."/>
            <person name="Jalonen R."/>
            <person name="Gaisberger H."/>
            <person name="Ma Y.Z."/>
            <person name="Qiu Y.X."/>
        </authorList>
    </citation>
    <scope>NUCLEOTIDE SEQUENCE [LARGE SCALE GENOMIC DNA]</scope>
    <source>
        <strain evidence="2">Hangzhou</strain>
    </source>
</reference>
<proteinExistence type="predicted"/>
<sequence>MDHATNDKRDAPTNDPTTGNPAVSPLTGAGAGAGDNTSSEAKTALKEAAATSTAHEIFFMFMMADVNRQKSLNIENNYRNPPWKYAA</sequence>
<dbReference type="Proteomes" id="UP001415857">
    <property type="component" value="Unassembled WGS sequence"/>
</dbReference>
<comment type="caution">
    <text evidence="2">The sequence shown here is derived from an EMBL/GenBank/DDBJ whole genome shotgun (WGS) entry which is preliminary data.</text>
</comment>
<evidence type="ECO:0000256" key="1">
    <source>
        <dbReference type="SAM" id="MobiDB-lite"/>
    </source>
</evidence>
<accession>A0AAP0RRS9</accession>
<feature type="compositionally biased region" description="Basic and acidic residues" evidence="1">
    <location>
        <begin position="1"/>
        <end position="12"/>
    </location>
</feature>
<gene>
    <name evidence="2" type="ORF">L1049_011183</name>
</gene>
<evidence type="ECO:0000313" key="2">
    <source>
        <dbReference type="EMBL" id="KAK9282958.1"/>
    </source>
</evidence>
<evidence type="ECO:0000313" key="3">
    <source>
        <dbReference type="Proteomes" id="UP001415857"/>
    </source>
</evidence>
<dbReference type="AlphaFoldDB" id="A0AAP0RRS9"/>
<feature type="region of interest" description="Disordered" evidence="1">
    <location>
        <begin position="1"/>
        <end position="46"/>
    </location>
</feature>
<protein>
    <submittedName>
        <fullName evidence="2">Uncharacterized protein</fullName>
    </submittedName>
</protein>
<organism evidence="2 3">
    <name type="scientific">Liquidambar formosana</name>
    <name type="common">Formosan gum</name>
    <dbReference type="NCBI Taxonomy" id="63359"/>
    <lineage>
        <taxon>Eukaryota</taxon>
        <taxon>Viridiplantae</taxon>
        <taxon>Streptophyta</taxon>
        <taxon>Embryophyta</taxon>
        <taxon>Tracheophyta</taxon>
        <taxon>Spermatophyta</taxon>
        <taxon>Magnoliopsida</taxon>
        <taxon>eudicotyledons</taxon>
        <taxon>Gunneridae</taxon>
        <taxon>Pentapetalae</taxon>
        <taxon>Saxifragales</taxon>
        <taxon>Altingiaceae</taxon>
        <taxon>Liquidambar</taxon>
    </lineage>
</organism>